<dbReference type="Pfam" id="PF00135">
    <property type="entry name" value="COesterase"/>
    <property type="match status" value="2"/>
</dbReference>
<dbReference type="PROSITE" id="PS00122">
    <property type="entry name" value="CARBOXYLESTERASE_B_1"/>
    <property type="match status" value="1"/>
</dbReference>
<dbReference type="AlphaFoldDB" id="A0A381S385"/>
<reference evidence="5" key="1">
    <citation type="submission" date="2018-05" db="EMBL/GenBank/DDBJ databases">
        <authorList>
            <person name="Lanie J.A."/>
            <person name="Ng W.-L."/>
            <person name="Kazmierczak K.M."/>
            <person name="Andrzejewski T.M."/>
            <person name="Davidsen T.M."/>
            <person name="Wayne K.J."/>
            <person name="Tettelin H."/>
            <person name="Glass J.I."/>
            <person name="Rusch D."/>
            <person name="Podicherti R."/>
            <person name="Tsui H.-C.T."/>
            <person name="Winkler M.E."/>
        </authorList>
    </citation>
    <scope>NUCLEOTIDE SEQUENCE</scope>
</reference>
<evidence type="ECO:0000313" key="5">
    <source>
        <dbReference type="EMBL" id="SUZ95613.1"/>
    </source>
</evidence>
<organism evidence="5">
    <name type="scientific">marine metagenome</name>
    <dbReference type="NCBI Taxonomy" id="408172"/>
    <lineage>
        <taxon>unclassified sequences</taxon>
        <taxon>metagenomes</taxon>
        <taxon>ecological metagenomes</taxon>
    </lineage>
</organism>
<feature type="domain" description="Carboxylesterase type B" evidence="4">
    <location>
        <begin position="412"/>
        <end position="542"/>
    </location>
</feature>
<dbReference type="InterPro" id="IPR002018">
    <property type="entry name" value="CarbesteraseB"/>
</dbReference>
<dbReference type="Gene3D" id="3.40.50.1820">
    <property type="entry name" value="alpha/beta hydrolase"/>
    <property type="match status" value="1"/>
</dbReference>
<evidence type="ECO:0000256" key="1">
    <source>
        <dbReference type="ARBA" id="ARBA00005964"/>
    </source>
</evidence>
<dbReference type="PROSITE" id="PS00941">
    <property type="entry name" value="CARBOXYLESTERASE_B_2"/>
    <property type="match status" value="1"/>
</dbReference>
<dbReference type="EMBL" id="UINC01002340">
    <property type="protein sequence ID" value="SUZ95613.1"/>
    <property type="molecule type" value="Genomic_DNA"/>
</dbReference>
<dbReference type="SUPFAM" id="SSF53474">
    <property type="entry name" value="alpha/beta-Hydrolases"/>
    <property type="match status" value="1"/>
</dbReference>
<protein>
    <recommendedName>
        <fullName evidence="4">Carboxylesterase type B domain-containing protein</fullName>
    </recommendedName>
</protein>
<accession>A0A381S385</accession>
<keyword evidence="2" id="KW-0378">Hydrolase</keyword>
<sequence>MKRIYLLLILGILISFGCSKGLDENSVRTTAQGEVIGFKEDETFAWRGIPFAQPPVDELRWKAPRPPESFLSRFEAKEFSQECFQPQGIMTGGEGGWTGSEDCLYLNIWSPAWSPQELAEKKVPVMMWIHGGGNIFGSANTYYPSHMVTDHEVIVVTVNYRMSNLGWFRHAALRQEGSTLEDASGSFGTLDNIMALRWIRENISAFGGDVNNVTIYGESAGGHNVAALYASPLASGLFHKAIVQSGIVSHSKTKDAEVYYPEDGTSGITSSKEVINRLLVNEEKAEDLEEAKELQNNMSLEETETYLRSATPEELLTAYGEARPKRGGMTRVFNDGHVLGRKGIYESLINDEMLRVPIILGTNRYESKLFNMRNPKFVRWGEGEGLLARVFSWVGMDELPLEIMRPDFYNAVNQYSSDSWKERAADTPARQLVASGHRETFVYRFDWDDLPVIQGVDFGVLAGAAHALEILFLFPAAFDNFVIKNIVIKDSYEGAKKLSDQMMSYWAEFAYTGDPGKGRSNDLPQWKAWSDTDKYMILDSEEDQGLVMVGSEVTVNSIFNELTTDERFTRDEKCQSLFGMSYSSDEFPIELFNGYADGYCLTLDYSEFLEIMDQEEGDDDD</sequence>
<dbReference type="InterPro" id="IPR050309">
    <property type="entry name" value="Type-B_Carboxylest/Lipase"/>
</dbReference>
<dbReference type="InterPro" id="IPR029058">
    <property type="entry name" value="AB_hydrolase_fold"/>
</dbReference>
<evidence type="ECO:0000256" key="2">
    <source>
        <dbReference type="ARBA" id="ARBA00022801"/>
    </source>
</evidence>
<feature type="domain" description="Carboxylesterase type B" evidence="4">
    <location>
        <begin position="26"/>
        <end position="373"/>
    </location>
</feature>
<evidence type="ECO:0000256" key="3">
    <source>
        <dbReference type="SAM" id="Coils"/>
    </source>
</evidence>
<name>A0A381S385_9ZZZZ</name>
<comment type="similarity">
    <text evidence="1">Belongs to the type-B carboxylesterase/lipase family.</text>
</comment>
<dbReference type="InterPro" id="IPR019819">
    <property type="entry name" value="Carboxylesterase_B_CS"/>
</dbReference>
<evidence type="ECO:0000259" key="4">
    <source>
        <dbReference type="Pfam" id="PF00135"/>
    </source>
</evidence>
<dbReference type="PANTHER" id="PTHR11559">
    <property type="entry name" value="CARBOXYLESTERASE"/>
    <property type="match status" value="1"/>
</dbReference>
<dbReference type="GO" id="GO:0016787">
    <property type="term" value="F:hydrolase activity"/>
    <property type="evidence" value="ECO:0007669"/>
    <property type="project" value="UniProtKB-KW"/>
</dbReference>
<dbReference type="PROSITE" id="PS51257">
    <property type="entry name" value="PROKAR_LIPOPROTEIN"/>
    <property type="match status" value="1"/>
</dbReference>
<feature type="coiled-coil region" evidence="3">
    <location>
        <begin position="277"/>
        <end position="304"/>
    </location>
</feature>
<dbReference type="InterPro" id="IPR019826">
    <property type="entry name" value="Carboxylesterase_B_AS"/>
</dbReference>
<proteinExistence type="inferred from homology"/>
<keyword evidence="3" id="KW-0175">Coiled coil</keyword>
<gene>
    <name evidence="5" type="ORF">METZ01_LOCUS48467</name>
</gene>